<organism evidence="2 3">
    <name type="scientific">Rahnella woolbedingensis</name>
    <dbReference type="NCBI Taxonomy" id="1510574"/>
    <lineage>
        <taxon>Bacteria</taxon>
        <taxon>Pseudomonadati</taxon>
        <taxon>Pseudomonadota</taxon>
        <taxon>Gammaproteobacteria</taxon>
        <taxon>Enterobacterales</taxon>
        <taxon>Yersiniaceae</taxon>
        <taxon>Rahnella</taxon>
    </lineage>
</organism>
<sequence length="102" mass="10941">MNRVKWMLFLGVMASGMIPCSYAASSGTIHFYGAIIEGGCSFSNGGNKVTSTCERGTTQLTQVHTLDPRNSSAFSLPLSLGQVTTEHINNNPHLAIMTVSYN</sequence>
<dbReference type="EMBL" id="RAHH01000003">
    <property type="protein sequence ID" value="RJT46876.1"/>
    <property type="molecule type" value="Genomic_DNA"/>
</dbReference>
<gene>
    <name evidence="2" type="ORF">D6C13_02755</name>
</gene>
<name>A0A419NE23_9GAMM</name>
<evidence type="ECO:0000313" key="3">
    <source>
        <dbReference type="Proteomes" id="UP000284908"/>
    </source>
</evidence>
<dbReference type="Proteomes" id="UP000284908">
    <property type="component" value="Unassembled WGS sequence"/>
</dbReference>
<keyword evidence="1" id="KW-0732">Signal</keyword>
<evidence type="ECO:0000313" key="2">
    <source>
        <dbReference type="EMBL" id="RJT46876.1"/>
    </source>
</evidence>
<dbReference type="AlphaFoldDB" id="A0A419NE23"/>
<keyword evidence="3" id="KW-1185">Reference proteome</keyword>
<feature type="signal peptide" evidence="1">
    <location>
        <begin position="1"/>
        <end position="23"/>
    </location>
</feature>
<protein>
    <submittedName>
        <fullName evidence="2">Type 1 fimbrial protein</fullName>
    </submittedName>
</protein>
<dbReference type="OrthoDB" id="6046808at2"/>
<feature type="chain" id="PRO_5019129083" evidence="1">
    <location>
        <begin position="24"/>
        <end position="102"/>
    </location>
</feature>
<comment type="caution">
    <text evidence="2">The sequence shown here is derived from an EMBL/GenBank/DDBJ whole genome shotgun (WGS) entry which is preliminary data.</text>
</comment>
<evidence type="ECO:0000256" key="1">
    <source>
        <dbReference type="SAM" id="SignalP"/>
    </source>
</evidence>
<reference evidence="2 3" key="1">
    <citation type="submission" date="2018-09" db="EMBL/GenBank/DDBJ databases">
        <authorList>
            <person name="Le Fleche-Mateos A."/>
        </authorList>
    </citation>
    <scope>NUCLEOTIDE SEQUENCE [LARGE SCALE GENOMIC DNA]</scope>
    <source>
        <strain evidence="2 3">DSM 27399</strain>
    </source>
</reference>
<accession>A0A419NE23</accession>
<proteinExistence type="predicted"/>